<gene>
    <name evidence="2" type="ORF">BGAL_0237g00120</name>
</gene>
<name>A0A4S8QTN2_9HELO</name>
<evidence type="ECO:0000256" key="1">
    <source>
        <dbReference type="SAM" id="MobiDB-lite"/>
    </source>
</evidence>
<evidence type="ECO:0000313" key="3">
    <source>
        <dbReference type="Proteomes" id="UP000308671"/>
    </source>
</evidence>
<dbReference type="Proteomes" id="UP000308671">
    <property type="component" value="Unassembled WGS sequence"/>
</dbReference>
<evidence type="ECO:0000313" key="2">
    <source>
        <dbReference type="EMBL" id="THV48623.1"/>
    </source>
</evidence>
<dbReference type="OrthoDB" id="10398855at2759"/>
<accession>A0A4S8QTN2</accession>
<sequence>MNLIDVNWWRIRSGQQKASSSTIFRQRKQCTKYRQRERNKRIKPTTGEKQTPSPKNLRYMRQSTGVSNPWHGVTMSPYFEAQ</sequence>
<feature type="region of interest" description="Disordered" evidence="1">
    <location>
        <begin position="19"/>
        <end position="72"/>
    </location>
</feature>
<organism evidence="2 3">
    <name type="scientific">Botrytis galanthina</name>
    <dbReference type="NCBI Taxonomy" id="278940"/>
    <lineage>
        <taxon>Eukaryota</taxon>
        <taxon>Fungi</taxon>
        <taxon>Dikarya</taxon>
        <taxon>Ascomycota</taxon>
        <taxon>Pezizomycotina</taxon>
        <taxon>Leotiomycetes</taxon>
        <taxon>Helotiales</taxon>
        <taxon>Sclerotiniaceae</taxon>
        <taxon>Botrytis</taxon>
    </lineage>
</organism>
<dbReference type="EMBL" id="PQXL01000237">
    <property type="protein sequence ID" value="THV48623.1"/>
    <property type="molecule type" value="Genomic_DNA"/>
</dbReference>
<protein>
    <submittedName>
        <fullName evidence="2">Uncharacterized protein</fullName>
    </submittedName>
</protein>
<dbReference type="AlphaFoldDB" id="A0A4S8QTN2"/>
<keyword evidence="3" id="KW-1185">Reference proteome</keyword>
<feature type="compositionally biased region" description="Basic residues" evidence="1">
    <location>
        <begin position="25"/>
        <end position="43"/>
    </location>
</feature>
<comment type="caution">
    <text evidence="2">The sequence shown here is derived from an EMBL/GenBank/DDBJ whole genome shotgun (WGS) entry which is preliminary data.</text>
</comment>
<proteinExistence type="predicted"/>
<reference evidence="2 3" key="1">
    <citation type="submission" date="2017-12" db="EMBL/GenBank/DDBJ databases">
        <title>Comparative genomics of Botrytis spp.</title>
        <authorList>
            <person name="Valero-Jimenez C.A."/>
            <person name="Tapia P."/>
            <person name="Veloso J."/>
            <person name="Silva-Moreno E."/>
            <person name="Staats M."/>
            <person name="Valdes J.H."/>
            <person name="Van Kan J.A.L."/>
        </authorList>
    </citation>
    <scope>NUCLEOTIDE SEQUENCE [LARGE SCALE GENOMIC DNA]</scope>
    <source>
        <strain evidence="2 3">MUCL435</strain>
    </source>
</reference>